<feature type="region of interest" description="Disordered" evidence="1">
    <location>
        <begin position="71"/>
        <end position="96"/>
    </location>
</feature>
<proteinExistence type="predicted"/>
<gene>
    <name evidence="2" type="ORF">C3L33_06980</name>
</gene>
<dbReference type="OrthoDB" id="1670329at2759"/>
<comment type="caution">
    <text evidence="2">The sequence shown here is derived from an EMBL/GenBank/DDBJ whole genome shotgun (WGS) entry which is preliminary data.</text>
</comment>
<keyword evidence="3" id="KW-1185">Reference proteome</keyword>
<accession>A0A6A4LXH1</accession>
<dbReference type="AlphaFoldDB" id="A0A6A4LXH1"/>
<dbReference type="Proteomes" id="UP000428333">
    <property type="component" value="Linkage Group LG04"/>
</dbReference>
<organism evidence="2 3">
    <name type="scientific">Rhododendron williamsianum</name>
    <dbReference type="NCBI Taxonomy" id="262921"/>
    <lineage>
        <taxon>Eukaryota</taxon>
        <taxon>Viridiplantae</taxon>
        <taxon>Streptophyta</taxon>
        <taxon>Embryophyta</taxon>
        <taxon>Tracheophyta</taxon>
        <taxon>Spermatophyta</taxon>
        <taxon>Magnoliopsida</taxon>
        <taxon>eudicotyledons</taxon>
        <taxon>Gunneridae</taxon>
        <taxon>Pentapetalae</taxon>
        <taxon>asterids</taxon>
        <taxon>Ericales</taxon>
        <taxon>Ericaceae</taxon>
        <taxon>Ericoideae</taxon>
        <taxon>Rhodoreae</taxon>
        <taxon>Rhododendron</taxon>
    </lineage>
</organism>
<sequence>MKCNEEEEEEDELTTAKEMSEIGISSAIPVEQLLEERPGFCLLAEFPPEGSFIDIEQMVGSEAYSYSHTSDGSGTLLSSSTESLCNSDQGSGNEDGQEASYIIYEESSDEVDFLSAAQGCTIHLSSDVLIILWTPFQHKLWSNKRKPLEATCREVPEAFISVGMRCAQLKIKLRRRISLLALRCFCLAEHKKQDLLVCSPRKCVILELKKTQVSGKGF</sequence>
<feature type="non-terminal residue" evidence="2">
    <location>
        <position position="1"/>
    </location>
</feature>
<protein>
    <submittedName>
        <fullName evidence="2">Uncharacterized protein</fullName>
    </submittedName>
</protein>
<dbReference type="EMBL" id="QEFC01000985">
    <property type="protein sequence ID" value="KAE9461121.1"/>
    <property type="molecule type" value="Genomic_DNA"/>
</dbReference>
<feature type="compositionally biased region" description="Low complexity" evidence="1">
    <location>
        <begin position="71"/>
        <end position="87"/>
    </location>
</feature>
<reference evidence="2 3" key="1">
    <citation type="journal article" date="2019" name="Genome Biol. Evol.">
        <title>The Rhododendron genome and chromosomal organization provide insight into shared whole-genome duplications across the heath family (Ericaceae).</title>
        <authorList>
            <person name="Soza V.L."/>
            <person name="Lindsley D."/>
            <person name="Waalkes A."/>
            <person name="Ramage E."/>
            <person name="Patwardhan R.P."/>
            <person name="Burton J.N."/>
            <person name="Adey A."/>
            <person name="Kumar A."/>
            <person name="Qiu R."/>
            <person name="Shendure J."/>
            <person name="Hall B."/>
        </authorList>
    </citation>
    <scope>NUCLEOTIDE SEQUENCE [LARGE SCALE GENOMIC DNA]</scope>
    <source>
        <strain evidence="2">RSF 1966-606</strain>
    </source>
</reference>
<evidence type="ECO:0000313" key="3">
    <source>
        <dbReference type="Proteomes" id="UP000428333"/>
    </source>
</evidence>
<name>A0A6A4LXH1_9ERIC</name>
<evidence type="ECO:0000256" key="1">
    <source>
        <dbReference type="SAM" id="MobiDB-lite"/>
    </source>
</evidence>
<evidence type="ECO:0000313" key="2">
    <source>
        <dbReference type="EMBL" id="KAE9461121.1"/>
    </source>
</evidence>
<feature type="compositionally biased region" description="Acidic residues" evidence="1">
    <location>
        <begin position="1"/>
        <end position="13"/>
    </location>
</feature>
<feature type="region of interest" description="Disordered" evidence="1">
    <location>
        <begin position="1"/>
        <end position="20"/>
    </location>
</feature>